<dbReference type="EMBL" id="LNIX01000001">
    <property type="protein sequence ID" value="OXA62893.1"/>
    <property type="molecule type" value="Genomic_DNA"/>
</dbReference>
<keyword evidence="3" id="KW-1185">Reference proteome</keyword>
<proteinExistence type="predicted"/>
<sequence length="161" mass="18017">MFKVISVILVVTLCAKSAFSNAFDDLSLPCKMSFVEDFKWSMSVMDTLCGLGRHNDTISKGFYACYNDAIIPGATHFKTCQTQVFGVQLDTEVNIDTVCANYKISPILLSKYFMCLVDQLPLGPTVCENTALWKMNVCHRIVLGPIRVNVRRSDAVNWFAN</sequence>
<name>A0A226EZ84_FOLCA</name>
<accession>A0A226EZ84</accession>
<feature type="signal peptide" evidence="1">
    <location>
        <begin position="1"/>
        <end position="22"/>
    </location>
</feature>
<comment type="caution">
    <text evidence="2">The sequence shown here is derived from an EMBL/GenBank/DDBJ whole genome shotgun (WGS) entry which is preliminary data.</text>
</comment>
<evidence type="ECO:0000256" key="1">
    <source>
        <dbReference type="SAM" id="SignalP"/>
    </source>
</evidence>
<dbReference type="AlphaFoldDB" id="A0A226EZ84"/>
<gene>
    <name evidence="2" type="ORF">Fcan01_00020</name>
</gene>
<dbReference type="Proteomes" id="UP000198287">
    <property type="component" value="Unassembled WGS sequence"/>
</dbReference>
<reference evidence="2 3" key="1">
    <citation type="submission" date="2015-12" db="EMBL/GenBank/DDBJ databases">
        <title>The genome of Folsomia candida.</title>
        <authorList>
            <person name="Faddeeva A."/>
            <person name="Derks M.F."/>
            <person name="Anvar Y."/>
            <person name="Smit S."/>
            <person name="Van Straalen N."/>
            <person name="Roelofs D."/>
        </authorList>
    </citation>
    <scope>NUCLEOTIDE SEQUENCE [LARGE SCALE GENOMIC DNA]</scope>
    <source>
        <strain evidence="2 3">VU population</strain>
        <tissue evidence="2">Whole body</tissue>
    </source>
</reference>
<organism evidence="2 3">
    <name type="scientific">Folsomia candida</name>
    <name type="common">Springtail</name>
    <dbReference type="NCBI Taxonomy" id="158441"/>
    <lineage>
        <taxon>Eukaryota</taxon>
        <taxon>Metazoa</taxon>
        <taxon>Ecdysozoa</taxon>
        <taxon>Arthropoda</taxon>
        <taxon>Hexapoda</taxon>
        <taxon>Collembola</taxon>
        <taxon>Entomobryomorpha</taxon>
        <taxon>Isotomoidea</taxon>
        <taxon>Isotomidae</taxon>
        <taxon>Proisotominae</taxon>
        <taxon>Folsomia</taxon>
    </lineage>
</organism>
<feature type="chain" id="PRO_5012601406" evidence="1">
    <location>
        <begin position="23"/>
        <end position="161"/>
    </location>
</feature>
<evidence type="ECO:0000313" key="2">
    <source>
        <dbReference type="EMBL" id="OXA62893.1"/>
    </source>
</evidence>
<evidence type="ECO:0000313" key="3">
    <source>
        <dbReference type="Proteomes" id="UP000198287"/>
    </source>
</evidence>
<keyword evidence="1" id="KW-0732">Signal</keyword>
<protein>
    <submittedName>
        <fullName evidence="2">Uncharacterized protein</fullName>
    </submittedName>
</protein>